<dbReference type="EMBL" id="JAYKXP010000284">
    <property type="protein sequence ID" value="KAK7016431.1"/>
    <property type="molecule type" value="Genomic_DNA"/>
</dbReference>
<evidence type="ECO:0000313" key="2">
    <source>
        <dbReference type="Proteomes" id="UP001383192"/>
    </source>
</evidence>
<dbReference type="AlphaFoldDB" id="A0AAW0AVB7"/>
<organism evidence="1 2">
    <name type="scientific">Paramarasmius palmivorus</name>
    <dbReference type="NCBI Taxonomy" id="297713"/>
    <lineage>
        <taxon>Eukaryota</taxon>
        <taxon>Fungi</taxon>
        <taxon>Dikarya</taxon>
        <taxon>Basidiomycota</taxon>
        <taxon>Agaricomycotina</taxon>
        <taxon>Agaricomycetes</taxon>
        <taxon>Agaricomycetidae</taxon>
        <taxon>Agaricales</taxon>
        <taxon>Marasmiineae</taxon>
        <taxon>Marasmiaceae</taxon>
        <taxon>Paramarasmius</taxon>
    </lineage>
</organism>
<dbReference type="InterPro" id="IPR032675">
    <property type="entry name" value="LRR_dom_sf"/>
</dbReference>
<comment type="caution">
    <text evidence="1">The sequence shown here is derived from an EMBL/GenBank/DDBJ whole genome shotgun (WGS) entry which is preliminary data.</text>
</comment>
<gene>
    <name evidence="1" type="ORF">VNI00_018890</name>
</gene>
<accession>A0AAW0AVB7</accession>
<evidence type="ECO:0000313" key="1">
    <source>
        <dbReference type="EMBL" id="KAK7016431.1"/>
    </source>
</evidence>
<proteinExistence type="predicted"/>
<dbReference type="Proteomes" id="UP001383192">
    <property type="component" value="Unassembled WGS sequence"/>
</dbReference>
<name>A0AAW0AVB7_9AGAR</name>
<sequence>MPNNLPDSPQCIKCKTRILPTFSLAGVSAYTFRANIVPTNTDIARTKANLEEEEQEIRRYDEEIQYASLFLEKLKAQKEVLLQKMEERRSWLAPVRRLPVEILEKIFLEVPEKTLQVGGFWNTKSKGYRFSVKATSLSLTHVSCHWRNVANGTRFLWSSIEWKRWKKPMRRDLTPLLDIYLRNAADAPLHVLIDVYNRDAMPALRKVQDWKGRHELPFLQTLVGQFSRCEQLSVNCLEPTVLQHALQDTEGKTFPKLRKLLYKRNGPILGSDGSMPINGRFWDAIRCAPRLEYIDVDAIAHFTEMEIFHPGSILPWDQLQIIHMTNLDSYTDFRVLITHCPLLEEIQVEEAFEFDDGLAYEEIIEPVVLPWLQVLDFGPERAEDLYSILASLSLPSLKRLDIGLGDSYDPYGVLWGFEVLSSMLQRSGCTLTSMRLVNTNRPWIFNEASFALFSSVLEQSPYLEFLEVYVGDDYEMEDGSSITRAQNQLSYPNRAFAFGHAQGEKWTVPQ</sequence>
<reference evidence="1 2" key="1">
    <citation type="submission" date="2024-01" db="EMBL/GenBank/DDBJ databases">
        <title>A draft genome for a cacao thread blight-causing isolate of Paramarasmius palmivorus.</title>
        <authorList>
            <person name="Baruah I.K."/>
            <person name="Bukari Y."/>
            <person name="Amoako-Attah I."/>
            <person name="Meinhardt L.W."/>
            <person name="Bailey B.A."/>
            <person name="Cohen S.P."/>
        </authorList>
    </citation>
    <scope>NUCLEOTIDE SEQUENCE [LARGE SCALE GENOMIC DNA]</scope>
    <source>
        <strain evidence="1 2">GH-12</strain>
    </source>
</reference>
<keyword evidence="2" id="KW-1185">Reference proteome</keyword>
<dbReference type="Gene3D" id="3.80.10.10">
    <property type="entry name" value="Ribonuclease Inhibitor"/>
    <property type="match status" value="1"/>
</dbReference>
<evidence type="ECO:0008006" key="3">
    <source>
        <dbReference type="Google" id="ProtNLM"/>
    </source>
</evidence>
<protein>
    <recommendedName>
        <fullName evidence="3">F-box domain-containing protein</fullName>
    </recommendedName>
</protein>